<dbReference type="GO" id="GO:0016747">
    <property type="term" value="F:acyltransferase activity, transferring groups other than amino-acyl groups"/>
    <property type="evidence" value="ECO:0007669"/>
    <property type="project" value="InterPro"/>
</dbReference>
<dbReference type="PROSITE" id="PS51186">
    <property type="entry name" value="GNAT"/>
    <property type="match status" value="1"/>
</dbReference>
<gene>
    <name evidence="2" type="ORF">RBB77_05580</name>
</gene>
<dbReference type="SUPFAM" id="SSF55729">
    <property type="entry name" value="Acyl-CoA N-acyltransferases (Nat)"/>
    <property type="match status" value="1"/>
</dbReference>
<reference evidence="2" key="2">
    <citation type="journal article" date="2024" name="Environ. Microbiol.">
        <title>Genome analysis and description of Tunturibacter gen. nov. expands the diversity of Terriglobia in tundra soils.</title>
        <authorList>
            <person name="Messyasz A."/>
            <person name="Mannisto M.K."/>
            <person name="Kerkhof L.J."/>
            <person name="Haggblom M.M."/>
        </authorList>
    </citation>
    <scope>NUCLEOTIDE SEQUENCE</scope>
    <source>
        <strain evidence="2">X5P6</strain>
    </source>
</reference>
<dbReference type="Pfam" id="PF00583">
    <property type="entry name" value="Acetyltransf_1"/>
    <property type="match status" value="1"/>
</dbReference>
<dbReference type="Gene3D" id="3.40.630.30">
    <property type="match status" value="1"/>
</dbReference>
<dbReference type="KEGG" id="tpsc:RBB77_05580"/>
<sequence>MMSQPRWETDSRVEVLLAAREQEPILANLLELYAHDFSELRDLDIGEDGRFGYGALPLYWTEPGRFPFLVRVGGRLAGLVLVRRGLGISGEEAVWDMAEFFVVRGYRRRRIGMQVAHEVWRRFPGRWEVRVMQKNDAARRFWQEAISLFTGEESHAVAFEREGVAWVLFLFESGRV</sequence>
<organism evidence="2">
    <name type="scientific">Tunturiibacter psychrotolerans</name>
    <dbReference type="NCBI Taxonomy" id="3069686"/>
    <lineage>
        <taxon>Bacteria</taxon>
        <taxon>Pseudomonadati</taxon>
        <taxon>Acidobacteriota</taxon>
        <taxon>Terriglobia</taxon>
        <taxon>Terriglobales</taxon>
        <taxon>Acidobacteriaceae</taxon>
        <taxon>Tunturiibacter</taxon>
    </lineage>
</organism>
<feature type="domain" description="N-acetyltransferase" evidence="1">
    <location>
        <begin position="27"/>
        <end position="173"/>
    </location>
</feature>
<reference evidence="2" key="1">
    <citation type="submission" date="2023-08" db="EMBL/GenBank/DDBJ databases">
        <authorList>
            <person name="Messyasz A."/>
            <person name="Mannisto M.K."/>
            <person name="Kerkhof L.J."/>
            <person name="Haggblom M."/>
        </authorList>
    </citation>
    <scope>NUCLEOTIDE SEQUENCE</scope>
    <source>
        <strain evidence="2">X5P6</strain>
    </source>
</reference>
<dbReference type="RefSeq" id="WP_353065433.1">
    <property type="nucleotide sequence ID" value="NZ_CP132942.1"/>
</dbReference>
<dbReference type="EMBL" id="CP132942">
    <property type="protein sequence ID" value="XCB34365.1"/>
    <property type="molecule type" value="Genomic_DNA"/>
</dbReference>
<evidence type="ECO:0000259" key="1">
    <source>
        <dbReference type="PROSITE" id="PS51186"/>
    </source>
</evidence>
<dbReference type="InterPro" id="IPR016181">
    <property type="entry name" value="Acyl_CoA_acyltransferase"/>
</dbReference>
<accession>A0AAU7ZU10</accession>
<proteinExistence type="predicted"/>
<dbReference type="InterPro" id="IPR000182">
    <property type="entry name" value="GNAT_dom"/>
</dbReference>
<name>A0AAU7ZU10_9BACT</name>
<protein>
    <submittedName>
        <fullName evidence="2">GNAT family N-acetyltransferase</fullName>
    </submittedName>
</protein>
<dbReference type="AlphaFoldDB" id="A0AAU7ZU10"/>
<evidence type="ECO:0000313" key="2">
    <source>
        <dbReference type="EMBL" id="XCB34365.1"/>
    </source>
</evidence>